<dbReference type="AlphaFoldDB" id="A0A644YYN8"/>
<organism evidence="2">
    <name type="scientific">bioreactor metagenome</name>
    <dbReference type="NCBI Taxonomy" id="1076179"/>
    <lineage>
        <taxon>unclassified sequences</taxon>
        <taxon>metagenomes</taxon>
        <taxon>ecological metagenomes</taxon>
    </lineage>
</organism>
<dbReference type="Pfam" id="PF13391">
    <property type="entry name" value="HNH_2"/>
    <property type="match status" value="1"/>
</dbReference>
<dbReference type="InterPro" id="IPR003615">
    <property type="entry name" value="HNH_nuc"/>
</dbReference>
<protein>
    <recommendedName>
        <fullName evidence="1">HNH nuclease domain-containing protein</fullName>
    </recommendedName>
</protein>
<accession>A0A644YYN8</accession>
<name>A0A644YYN8_9ZZZZ</name>
<dbReference type="EMBL" id="VSSQ01005974">
    <property type="protein sequence ID" value="MPM31084.1"/>
    <property type="molecule type" value="Genomic_DNA"/>
</dbReference>
<evidence type="ECO:0000313" key="2">
    <source>
        <dbReference type="EMBL" id="MPM31084.1"/>
    </source>
</evidence>
<sequence>MKQHLSNRLSQKLVQHLAIGEPYVLQDLADLLEMDIASTLRKGVLNRRGENAIVLLINLQKAENATPYVDSIENDILHWEGQLVNRFVEERMKTGEYEFFIFVRNVTKTPFTYYGRAIPVSTRYYPPGTPCQSKFSLYEYAQSQTYQAAIIETYHDEPPYAGKTSRLQLVEQRTVQQQYRRQALQLWNNRCAVIGIEQPKILIASHIKPWRVAEPDERIDPKNSLILSPLYDKLFDLGIISFTPSDGAIKLSEQLSDNEYDLLGIDTNKRLSMVPPGTESYLTYHTNYIFNFSPLEETELTLLTS</sequence>
<feature type="domain" description="HNH nuclease" evidence="1">
    <location>
        <begin position="191"/>
        <end position="242"/>
    </location>
</feature>
<proteinExistence type="predicted"/>
<comment type="caution">
    <text evidence="2">The sequence shown here is derived from an EMBL/GenBank/DDBJ whole genome shotgun (WGS) entry which is preliminary data.</text>
</comment>
<reference evidence="2" key="1">
    <citation type="submission" date="2019-08" db="EMBL/GenBank/DDBJ databases">
        <authorList>
            <person name="Kucharzyk K."/>
            <person name="Murdoch R.W."/>
            <person name="Higgins S."/>
            <person name="Loffler F."/>
        </authorList>
    </citation>
    <scope>NUCLEOTIDE SEQUENCE</scope>
</reference>
<gene>
    <name evidence="2" type="ORF">SDC9_77637</name>
</gene>
<evidence type="ECO:0000259" key="1">
    <source>
        <dbReference type="Pfam" id="PF13391"/>
    </source>
</evidence>